<gene>
    <name evidence="2" type="ORF">LCGC14_2570070</name>
</gene>
<proteinExistence type="predicted"/>
<feature type="region of interest" description="Disordered" evidence="1">
    <location>
        <begin position="133"/>
        <end position="157"/>
    </location>
</feature>
<dbReference type="Pfam" id="PF04404">
    <property type="entry name" value="ERF"/>
    <property type="match status" value="1"/>
</dbReference>
<dbReference type="AlphaFoldDB" id="A0A0F9B5D0"/>
<evidence type="ECO:0000313" key="2">
    <source>
        <dbReference type="EMBL" id="KKL09017.1"/>
    </source>
</evidence>
<accession>A0A0F9B5D0</accession>
<dbReference type="EMBL" id="LAZR01042650">
    <property type="protein sequence ID" value="KKL09017.1"/>
    <property type="molecule type" value="Genomic_DNA"/>
</dbReference>
<evidence type="ECO:0000256" key="1">
    <source>
        <dbReference type="SAM" id="MobiDB-lite"/>
    </source>
</evidence>
<feature type="compositionally biased region" description="Low complexity" evidence="1">
    <location>
        <begin position="144"/>
        <end position="157"/>
    </location>
</feature>
<sequence>MSDSMICELLPKVMKSIRVIGKSQENSFDKYKFRGIDDVYNAVQPALVEHGVTVVPTVQEVEISERLTAAGKSQTRATLTVQYTFYAPDASCIHAVVVGQAEDRSDKACNKAMSAAFKYALFQVFCIPTEGDNDADAKTPQSAPATKPDTPKTLPKPNMVRFRDAFDNWIRVNEIKSRDHALDVLGRTHTITDEVHAFITEQFEGYDK</sequence>
<evidence type="ECO:0008006" key="3">
    <source>
        <dbReference type="Google" id="ProtNLM"/>
    </source>
</evidence>
<reference evidence="2" key="1">
    <citation type="journal article" date="2015" name="Nature">
        <title>Complex archaea that bridge the gap between prokaryotes and eukaryotes.</title>
        <authorList>
            <person name="Spang A."/>
            <person name="Saw J.H."/>
            <person name="Jorgensen S.L."/>
            <person name="Zaremba-Niedzwiedzka K."/>
            <person name="Martijn J."/>
            <person name="Lind A.E."/>
            <person name="van Eijk R."/>
            <person name="Schleper C."/>
            <person name="Guy L."/>
            <person name="Ettema T.J."/>
        </authorList>
    </citation>
    <scope>NUCLEOTIDE SEQUENCE</scope>
</reference>
<comment type="caution">
    <text evidence="2">The sequence shown here is derived from an EMBL/GenBank/DDBJ whole genome shotgun (WGS) entry which is preliminary data.</text>
</comment>
<organism evidence="2">
    <name type="scientific">marine sediment metagenome</name>
    <dbReference type="NCBI Taxonomy" id="412755"/>
    <lineage>
        <taxon>unclassified sequences</taxon>
        <taxon>metagenomes</taxon>
        <taxon>ecological metagenomes</taxon>
    </lineage>
</organism>
<protein>
    <recommendedName>
        <fullName evidence="3">Single-stranded DNA-binding protein</fullName>
    </recommendedName>
</protein>
<dbReference type="InterPro" id="IPR007499">
    <property type="entry name" value="ERF_bacteria_virus"/>
</dbReference>
<name>A0A0F9B5D0_9ZZZZ</name>